<dbReference type="AlphaFoldDB" id="A0A975GBY8"/>
<dbReference type="SUPFAM" id="SSF54506">
    <property type="entry name" value="Diaminopimelate epimerase-like"/>
    <property type="match status" value="1"/>
</dbReference>
<gene>
    <name evidence="4" type="ORF">GJV85_03320</name>
</gene>
<dbReference type="RefSeq" id="WP_207562452.1">
    <property type="nucleotide sequence ID" value="NZ_CP046072.1"/>
</dbReference>
<evidence type="ECO:0000256" key="1">
    <source>
        <dbReference type="ARBA" id="ARBA00008270"/>
    </source>
</evidence>
<dbReference type="PANTHER" id="PTHR13774">
    <property type="entry name" value="PHENAZINE BIOSYNTHESIS PROTEIN"/>
    <property type="match status" value="1"/>
</dbReference>
<dbReference type="Proteomes" id="UP000671852">
    <property type="component" value="Chromosome"/>
</dbReference>
<proteinExistence type="inferred from homology"/>
<dbReference type="KEGG" id="saqt:GJV85_03320"/>
<dbReference type="InterPro" id="IPR003719">
    <property type="entry name" value="Phenazine_PhzF-like"/>
</dbReference>
<dbReference type="PIRSF" id="PIRSF016184">
    <property type="entry name" value="PhzC_PhzF"/>
    <property type="match status" value="1"/>
</dbReference>
<reference evidence="4" key="2">
    <citation type="submission" date="2021-04" db="EMBL/GenBank/DDBJ databases">
        <title>Isolation and characterization of a novel species of the genus Sulfurimonas.</title>
        <authorList>
            <person name="Fukui M."/>
        </authorList>
    </citation>
    <scope>NUCLEOTIDE SEQUENCE</scope>
    <source>
        <strain evidence="4">H1576</strain>
    </source>
</reference>
<feature type="active site" evidence="3">
    <location>
        <position position="46"/>
    </location>
</feature>
<evidence type="ECO:0000256" key="2">
    <source>
        <dbReference type="ARBA" id="ARBA00023235"/>
    </source>
</evidence>
<name>A0A975GBY8_9BACT</name>
<keyword evidence="2 4" id="KW-0413">Isomerase</keyword>
<sequence>MKIKFYQVDAFANSAFEGNPAAISPLDEWLDDEVMQKIAMENNLSETAFFVKTDDVYELRWFTPKKEVNLCGHATLASAYVIFNYLDYEKESIVFHSKSGPLYVSKLNNLIRLDFPSEAPIECETPKEIIEAFSEVPVQVLKATDYIVVYKDGTDLTKFKPDLQALKNLDLRGVCITTIHNKYDFVSRFFAPNYGIDEDSVTGSAYTQLTPYWAKIMNKTTFTSKQLSSRGGELKCELDGDRVYISGKAVCCIVGEMTI</sequence>
<dbReference type="Pfam" id="PF02567">
    <property type="entry name" value="PhzC-PhzF"/>
    <property type="match status" value="1"/>
</dbReference>
<reference evidence="4" key="1">
    <citation type="submission" date="2019-11" db="EMBL/GenBank/DDBJ databases">
        <authorList>
            <person name="Kojima H."/>
        </authorList>
    </citation>
    <scope>NUCLEOTIDE SEQUENCE</scope>
    <source>
        <strain evidence="4">H1576</strain>
    </source>
</reference>
<dbReference type="GO" id="GO:0005737">
    <property type="term" value="C:cytoplasm"/>
    <property type="evidence" value="ECO:0007669"/>
    <property type="project" value="TreeGrafter"/>
</dbReference>
<keyword evidence="5" id="KW-1185">Reference proteome</keyword>
<comment type="similarity">
    <text evidence="1">Belongs to the PhzF family.</text>
</comment>
<dbReference type="EMBL" id="CP046072">
    <property type="protein sequence ID" value="QSZ41181.1"/>
    <property type="molecule type" value="Genomic_DNA"/>
</dbReference>
<organism evidence="4 5">
    <name type="scientific">Sulfurimonas aquatica</name>
    <dbReference type="NCBI Taxonomy" id="2672570"/>
    <lineage>
        <taxon>Bacteria</taxon>
        <taxon>Pseudomonadati</taxon>
        <taxon>Campylobacterota</taxon>
        <taxon>Epsilonproteobacteria</taxon>
        <taxon>Campylobacterales</taxon>
        <taxon>Sulfurimonadaceae</taxon>
        <taxon>Sulfurimonas</taxon>
    </lineage>
</organism>
<dbReference type="PANTHER" id="PTHR13774:SF17">
    <property type="entry name" value="PHENAZINE BIOSYNTHESIS-LIKE DOMAIN-CONTAINING PROTEIN"/>
    <property type="match status" value="1"/>
</dbReference>
<evidence type="ECO:0000313" key="5">
    <source>
        <dbReference type="Proteomes" id="UP000671852"/>
    </source>
</evidence>
<accession>A0A975GBY8</accession>
<protein>
    <submittedName>
        <fullName evidence="4">PhzF family phenazine biosynthesis isomerase</fullName>
    </submittedName>
</protein>
<dbReference type="GO" id="GO:0016853">
    <property type="term" value="F:isomerase activity"/>
    <property type="evidence" value="ECO:0007669"/>
    <property type="project" value="UniProtKB-KW"/>
</dbReference>
<dbReference type="NCBIfam" id="TIGR00654">
    <property type="entry name" value="PhzF_family"/>
    <property type="match status" value="1"/>
</dbReference>
<dbReference type="Gene3D" id="3.10.310.10">
    <property type="entry name" value="Diaminopimelate Epimerase, Chain A, domain 1"/>
    <property type="match status" value="2"/>
</dbReference>
<evidence type="ECO:0000313" key="4">
    <source>
        <dbReference type="EMBL" id="QSZ41181.1"/>
    </source>
</evidence>
<evidence type="ECO:0000256" key="3">
    <source>
        <dbReference type="PIRSR" id="PIRSR016184-1"/>
    </source>
</evidence>